<organism evidence="2">
    <name type="scientific">Cucumis melo</name>
    <name type="common">Muskmelon</name>
    <dbReference type="NCBI Taxonomy" id="3656"/>
    <lineage>
        <taxon>Eukaryota</taxon>
        <taxon>Viridiplantae</taxon>
        <taxon>Streptophyta</taxon>
        <taxon>Embryophyta</taxon>
        <taxon>Tracheophyta</taxon>
        <taxon>Spermatophyta</taxon>
        <taxon>Magnoliopsida</taxon>
        <taxon>eudicotyledons</taxon>
        <taxon>Gunneridae</taxon>
        <taxon>Pentapetalae</taxon>
        <taxon>rosids</taxon>
        <taxon>fabids</taxon>
        <taxon>Cucurbitales</taxon>
        <taxon>Cucurbitaceae</taxon>
        <taxon>Benincaseae</taxon>
        <taxon>Cucumis</taxon>
    </lineage>
</organism>
<sequence>MSEEAKTMLESLFPTSFTASGCTSEETHKGDEFSMHDQHGVGNTSPDVAYADAI</sequence>
<reference evidence="2" key="1">
    <citation type="submission" date="2023-03" db="UniProtKB">
        <authorList>
            <consortium name="EnsemblPlants"/>
        </authorList>
    </citation>
    <scope>IDENTIFICATION</scope>
</reference>
<dbReference type="EnsemblPlants" id="MELO3C020460.2.1">
    <property type="protein sequence ID" value="MELO3C020460.2.1"/>
    <property type="gene ID" value="MELO3C020460.2"/>
</dbReference>
<feature type="region of interest" description="Disordered" evidence="1">
    <location>
        <begin position="17"/>
        <end position="54"/>
    </location>
</feature>
<evidence type="ECO:0000256" key="1">
    <source>
        <dbReference type="SAM" id="MobiDB-lite"/>
    </source>
</evidence>
<evidence type="ECO:0000313" key="2">
    <source>
        <dbReference type="EnsemblPlants" id="MELO3C020460.2.1"/>
    </source>
</evidence>
<protein>
    <submittedName>
        <fullName evidence="2">Uncharacterized protein</fullName>
    </submittedName>
</protein>
<feature type="compositionally biased region" description="Basic and acidic residues" evidence="1">
    <location>
        <begin position="25"/>
        <end position="39"/>
    </location>
</feature>
<proteinExistence type="predicted"/>
<dbReference type="AlphaFoldDB" id="A0A9I9DLP1"/>
<dbReference type="Gramene" id="MELO3C020460.2.1">
    <property type="protein sequence ID" value="MELO3C020460.2.1"/>
    <property type="gene ID" value="MELO3C020460.2"/>
</dbReference>
<name>A0A9I9DLP1_CUCME</name>
<accession>A0A9I9DLP1</accession>
<dbReference type="PROSITE" id="PS51257">
    <property type="entry name" value="PROKAR_LIPOPROTEIN"/>
    <property type="match status" value="1"/>
</dbReference>